<dbReference type="NCBIfam" id="TIGR00135">
    <property type="entry name" value="gatC"/>
    <property type="match status" value="1"/>
</dbReference>
<comment type="catalytic activity">
    <reaction evidence="1">
        <text>L-glutamyl-tRNA(Gln) + L-glutamine + ATP + H2O = L-glutaminyl-tRNA(Gln) + L-glutamate + ADP + phosphate + H(+)</text>
        <dbReference type="Rhea" id="RHEA:17521"/>
        <dbReference type="Rhea" id="RHEA-COMP:9681"/>
        <dbReference type="Rhea" id="RHEA-COMP:9684"/>
        <dbReference type="ChEBI" id="CHEBI:15377"/>
        <dbReference type="ChEBI" id="CHEBI:15378"/>
        <dbReference type="ChEBI" id="CHEBI:29985"/>
        <dbReference type="ChEBI" id="CHEBI:30616"/>
        <dbReference type="ChEBI" id="CHEBI:43474"/>
        <dbReference type="ChEBI" id="CHEBI:58359"/>
        <dbReference type="ChEBI" id="CHEBI:78520"/>
        <dbReference type="ChEBI" id="CHEBI:78521"/>
        <dbReference type="ChEBI" id="CHEBI:456216"/>
    </reaction>
</comment>
<proteinExistence type="inferred from homology"/>
<reference evidence="3" key="1">
    <citation type="submission" date="2020-08" db="EMBL/GenBank/DDBJ databases">
        <title>Lacibacter sp. S13-6-6 genome sequencing.</title>
        <authorList>
            <person name="Jin L."/>
        </authorList>
    </citation>
    <scope>NUCLEOTIDE SEQUENCE [LARGE SCALE GENOMIC DNA]</scope>
    <source>
        <strain evidence="3">S13-6-6</strain>
    </source>
</reference>
<dbReference type="GO" id="GO:0006450">
    <property type="term" value="P:regulation of translational fidelity"/>
    <property type="evidence" value="ECO:0007669"/>
    <property type="project" value="InterPro"/>
</dbReference>
<dbReference type="Gene3D" id="1.10.20.60">
    <property type="entry name" value="Glu-tRNAGln amidotransferase C subunit, N-terminal domain"/>
    <property type="match status" value="1"/>
</dbReference>
<gene>
    <name evidence="1 2" type="primary">gatC</name>
    <name evidence="2" type="ORF">H4075_04180</name>
</gene>
<dbReference type="GO" id="GO:0006412">
    <property type="term" value="P:translation"/>
    <property type="evidence" value="ECO:0007669"/>
    <property type="project" value="UniProtKB-UniRule"/>
</dbReference>
<dbReference type="AlphaFoldDB" id="A0A7G5XIV4"/>
<dbReference type="GO" id="GO:0005524">
    <property type="term" value="F:ATP binding"/>
    <property type="evidence" value="ECO:0007669"/>
    <property type="project" value="UniProtKB-KW"/>
</dbReference>
<comment type="subunit">
    <text evidence="1">Heterotrimer of A, B and C subunits.</text>
</comment>
<dbReference type="EC" id="6.3.5.-" evidence="1"/>
<dbReference type="Proteomes" id="UP000515344">
    <property type="component" value="Chromosome"/>
</dbReference>
<dbReference type="GO" id="GO:0050567">
    <property type="term" value="F:glutaminyl-tRNA synthase (glutamine-hydrolyzing) activity"/>
    <property type="evidence" value="ECO:0007669"/>
    <property type="project" value="UniProtKB-UniRule"/>
</dbReference>
<dbReference type="EMBL" id="CP060007">
    <property type="protein sequence ID" value="QNA45407.1"/>
    <property type="molecule type" value="Genomic_DNA"/>
</dbReference>
<keyword evidence="3" id="KW-1185">Reference proteome</keyword>
<comment type="function">
    <text evidence="1">Allows the formation of correctly charged Asn-tRNA(Asn) or Gln-tRNA(Gln) through the transamidation of misacylated Asp-tRNA(Asn) or Glu-tRNA(Gln) in organisms which lack either or both of asparaginyl-tRNA or glutaminyl-tRNA synthetases. The reaction takes place in the presence of glutamine and ATP through an activated phospho-Asp-tRNA(Asn) or phospho-Glu-tRNA(Gln).</text>
</comment>
<comment type="catalytic activity">
    <reaction evidence="1">
        <text>L-aspartyl-tRNA(Asn) + L-glutamine + ATP + H2O = L-asparaginyl-tRNA(Asn) + L-glutamate + ADP + phosphate + 2 H(+)</text>
        <dbReference type="Rhea" id="RHEA:14513"/>
        <dbReference type="Rhea" id="RHEA-COMP:9674"/>
        <dbReference type="Rhea" id="RHEA-COMP:9677"/>
        <dbReference type="ChEBI" id="CHEBI:15377"/>
        <dbReference type="ChEBI" id="CHEBI:15378"/>
        <dbReference type="ChEBI" id="CHEBI:29985"/>
        <dbReference type="ChEBI" id="CHEBI:30616"/>
        <dbReference type="ChEBI" id="CHEBI:43474"/>
        <dbReference type="ChEBI" id="CHEBI:58359"/>
        <dbReference type="ChEBI" id="CHEBI:78515"/>
        <dbReference type="ChEBI" id="CHEBI:78516"/>
        <dbReference type="ChEBI" id="CHEBI:456216"/>
    </reaction>
</comment>
<keyword evidence="1" id="KW-0547">Nucleotide-binding</keyword>
<dbReference type="SUPFAM" id="SSF141000">
    <property type="entry name" value="Glu-tRNAGln amidotransferase C subunit"/>
    <property type="match status" value="1"/>
</dbReference>
<sequence>MEVNHALIDKLSLLARLEIKPEEKEKLRDDLQQMIGFIEKLQELDTRGIEPLIHLTEEINVLREDELKGSVERETGLENAALRNDHFFMVPKVIKK</sequence>
<dbReference type="PANTHER" id="PTHR15004">
    <property type="entry name" value="GLUTAMYL-TRNA(GLN) AMIDOTRANSFERASE SUBUNIT C, MITOCHONDRIAL"/>
    <property type="match status" value="1"/>
</dbReference>
<evidence type="ECO:0000313" key="2">
    <source>
        <dbReference type="EMBL" id="QNA45407.1"/>
    </source>
</evidence>
<name>A0A7G5XIV4_9BACT</name>
<organism evidence="2 3">
    <name type="scientific">Lacibacter sediminis</name>
    <dbReference type="NCBI Taxonomy" id="2760713"/>
    <lineage>
        <taxon>Bacteria</taxon>
        <taxon>Pseudomonadati</taxon>
        <taxon>Bacteroidota</taxon>
        <taxon>Chitinophagia</taxon>
        <taxon>Chitinophagales</taxon>
        <taxon>Chitinophagaceae</taxon>
        <taxon>Lacibacter</taxon>
    </lineage>
</organism>
<protein>
    <recommendedName>
        <fullName evidence="1">Aspartyl/glutamyl-tRNA(Asn/Gln) amidotransferase subunit C</fullName>
        <shortName evidence="1">Asp/Glu-ADT subunit C</shortName>
        <ecNumber evidence="1">6.3.5.-</ecNumber>
    </recommendedName>
</protein>
<dbReference type="HAMAP" id="MF_00122">
    <property type="entry name" value="GatC"/>
    <property type="match status" value="1"/>
</dbReference>
<dbReference type="PANTHER" id="PTHR15004:SF0">
    <property type="entry name" value="GLUTAMYL-TRNA(GLN) AMIDOTRANSFERASE SUBUNIT C, MITOCHONDRIAL"/>
    <property type="match status" value="1"/>
</dbReference>
<dbReference type="GO" id="GO:0070681">
    <property type="term" value="P:glutaminyl-tRNAGln biosynthesis via transamidation"/>
    <property type="evidence" value="ECO:0007669"/>
    <property type="project" value="TreeGrafter"/>
</dbReference>
<dbReference type="RefSeq" id="WP_182804442.1">
    <property type="nucleotide sequence ID" value="NZ_CP060007.1"/>
</dbReference>
<dbReference type="InterPro" id="IPR036113">
    <property type="entry name" value="Asp/Glu-ADT_sf_sub_c"/>
</dbReference>
<dbReference type="InterPro" id="IPR003837">
    <property type="entry name" value="GatC"/>
</dbReference>
<comment type="similarity">
    <text evidence="1">Belongs to the GatC family.</text>
</comment>
<keyword evidence="1" id="KW-0648">Protein biosynthesis</keyword>
<evidence type="ECO:0000313" key="3">
    <source>
        <dbReference type="Proteomes" id="UP000515344"/>
    </source>
</evidence>
<dbReference type="Pfam" id="PF02686">
    <property type="entry name" value="GatC"/>
    <property type="match status" value="1"/>
</dbReference>
<accession>A0A7G5XIV4</accession>
<keyword evidence="1" id="KW-0067">ATP-binding</keyword>
<keyword evidence="1" id="KW-0436">Ligase</keyword>
<evidence type="ECO:0000256" key="1">
    <source>
        <dbReference type="HAMAP-Rule" id="MF_00122"/>
    </source>
</evidence>
<dbReference type="KEGG" id="lacs:H4075_04180"/>